<dbReference type="GO" id="GO:0005975">
    <property type="term" value="P:carbohydrate metabolic process"/>
    <property type="evidence" value="ECO:0007669"/>
    <property type="project" value="InterPro"/>
</dbReference>
<evidence type="ECO:0000259" key="3">
    <source>
        <dbReference type="Pfam" id="PF21307"/>
    </source>
</evidence>
<dbReference type="InterPro" id="IPR008928">
    <property type="entry name" value="6-hairpin_glycosidase_sf"/>
</dbReference>
<dbReference type="PANTHER" id="PTHR31084:SF19">
    <property type="entry name" value="GLYCOSYL HYDROLASE FAMILY 95 N-TERMINAL DOMAIN-CONTAINING PROTEIN"/>
    <property type="match status" value="1"/>
</dbReference>
<feature type="domain" description="Glycosyl hydrolase family 95 N-terminal" evidence="2">
    <location>
        <begin position="29"/>
        <end position="269"/>
    </location>
</feature>
<dbReference type="GO" id="GO:0004560">
    <property type="term" value="F:alpha-L-fucosidase activity"/>
    <property type="evidence" value="ECO:0007669"/>
    <property type="project" value="UniProtKB-EC"/>
</dbReference>
<proteinExistence type="predicted"/>
<keyword evidence="1" id="KW-0732">Signal</keyword>
<dbReference type="EMBL" id="JACHHZ010000004">
    <property type="protein sequence ID" value="MBB6094868.1"/>
    <property type="molecule type" value="Genomic_DNA"/>
</dbReference>
<accession>A0A841HS29</accession>
<dbReference type="EC" id="3.2.1.51" evidence="5"/>
<gene>
    <name evidence="5" type="ORF">HNQ60_003755</name>
</gene>
<dbReference type="InterPro" id="IPR054363">
    <property type="entry name" value="GH95_cat"/>
</dbReference>
<dbReference type="InterPro" id="IPR049053">
    <property type="entry name" value="AFCA-like_C"/>
</dbReference>
<dbReference type="InterPro" id="IPR027414">
    <property type="entry name" value="GH95_N_dom"/>
</dbReference>
<protein>
    <submittedName>
        <fullName evidence="5">Alpha-L-fucosidase 2</fullName>
        <ecNumber evidence="5">3.2.1.51</ecNumber>
    </submittedName>
</protein>
<name>A0A841HS29_9GAMM</name>
<feature type="domain" description="Alpha fucosidase A-like C-terminal" evidence="3">
    <location>
        <begin position="689"/>
        <end position="785"/>
    </location>
</feature>
<keyword evidence="5" id="KW-0326">Glycosidase</keyword>
<dbReference type="Pfam" id="PF14498">
    <property type="entry name" value="Glyco_hyd_65N_2"/>
    <property type="match status" value="1"/>
</dbReference>
<dbReference type="RefSeq" id="WP_184334262.1">
    <property type="nucleotide sequence ID" value="NZ_JACHHZ010000004.1"/>
</dbReference>
<feature type="chain" id="PRO_5032550285" evidence="1">
    <location>
        <begin position="23"/>
        <end position="803"/>
    </location>
</feature>
<dbReference type="AlphaFoldDB" id="A0A841HS29"/>
<dbReference type="Gene3D" id="1.50.10.10">
    <property type="match status" value="1"/>
</dbReference>
<feature type="signal peptide" evidence="1">
    <location>
        <begin position="1"/>
        <end position="22"/>
    </location>
</feature>
<keyword evidence="6" id="KW-1185">Reference proteome</keyword>
<dbReference type="InterPro" id="IPR012341">
    <property type="entry name" value="6hp_glycosidase-like_sf"/>
</dbReference>
<dbReference type="SUPFAM" id="SSF48208">
    <property type="entry name" value="Six-hairpin glycosidases"/>
    <property type="match status" value="1"/>
</dbReference>
<dbReference type="Pfam" id="PF21307">
    <property type="entry name" value="Glyco_hydro_95_C"/>
    <property type="match status" value="1"/>
</dbReference>
<feature type="domain" description="Glycosyl hydrolase family 95 catalytic" evidence="4">
    <location>
        <begin position="294"/>
        <end position="687"/>
    </location>
</feature>
<evidence type="ECO:0000313" key="6">
    <source>
        <dbReference type="Proteomes" id="UP000588068"/>
    </source>
</evidence>
<evidence type="ECO:0000259" key="2">
    <source>
        <dbReference type="Pfam" id="PF14498"/>
    </source>
</evidence>
<reference evidence="5 6" key="1">
    <citation type="submission" date="2020-08" db="EMBL/GenBank/DDBJ databases">
        <title>Genomic Encyclopedia of Type Strains, Phase IV (KMG-IV): sequencing the most valuable type-strain genomes for metagenomic binning, comparative biology and taxonomic classification.</title>
        <authorList>
            <person name="Goeker M."/>
        </authorList>
    </citation>
    <scope>NUCLEOTIDE SEQUENCE [LARGE SCALE GENOMIC DNA]</scope>
    <source>
        <strain evidence="5 6">DSM 26723</strain>
    </source>
</reference>
<dbReference type="InterPro" id="IPR016518">
    <property type="entry name" value="Alpha-L-fucosidase"/>
</dbReference>
<dbReference type="Pfam" id="PF22124">
    <property type="entry name" value="Glyco_hydro_95_cat"/>
    <property type="match status" value="1"/>
</dbReference>
<dbReference type="Proteomes" id="UP000588068">
    <property type="component" value="Unassembled WGS sequence"/>
</dbReference>
<dbReference type="PIRSF" id="PIRSF007663">
    <property type="entry name" value="UCP007663"/>
    <property type="match status" value="1"/>
</dbReference>
<evidence type="ECO:0000259" key="4">
    <source>
        <dbReference type="Pfam" id="PF22124"/>
    </source>
</evidence>
<evidence type="ECO:0000256" key="1">
    <source>
        <dbReference type="SAM" id="SignalP"/>
    </source>
</evidence>
<sequence>MKTIRRGFVTGLAGLITTVAQAGSDPLVLWYDSPAADWEREALPIGNGAMGAMISGGLAAERVQFNEKTLWTGGPGSKRGYDAGIPAQSMAKATAEVIARIDREAQLPAEAVAKELGHKITGYGDYQTFGELVLEFPESASPAKNYRRELDLGNAIARVSYERDGVKYLREYFASYPDGVIVMRVSADQPGHIDLGVRYAVPDNRSRNVSARNCRLQIAGALHDNALKYIAAAQVRAIGGRCSDGRDEVRIKGADSAEVVLAAATNYRQHYPDYRATDPGPALKARLDSAAERSWDDLRERHVRDHRELFDRMKLDLRATMPSVPTGKLLVSYGTAEPFADRALETLYFQYGRYLLIASSRAGSLPANLQGVWNQSTTPPWNADYHVNINLQMNYWPAYSTHLEETTGPLFDFVDSLVQPGQRSARQIVGAGGWTLFLNTNVWGFTGVIDWPTAFWQPEAGAWLAQHYYEHYRYTRDEKFLRERAWPVMRGATQFWLDALHVDPRDSKLVVSPSYSPEQGPFTAGAAMSQQIVFDLFTNVIEAAPRVGEAQFGQRVQRAMAQLDPGTRVGSWGQLQEWKSDLDDRTNDHRHVSHLFALHPGRQISLDSTPELATAARTSLDARGDGGTGWSKAWKINFWARLRDGARAHKLLGEQLRGSTLPNLFDNHPPFQIDGNFGATAGVAEMLLQSQQDEIHLLPALPPSWESGAAQGLRARGDVTVDLQWCRGELTEAVVRTGKAGAVTLRSGLFVHRYTFVSLGRDISVPLAGGNERRTFLAEAGKTYLLRRNDPAVPHCEVNRSKI</sequence>
<dbReference type="PANTHER" id="PTHR31084">
    <property type="entry name" value="ALPHA-L-FUCOSIDASE 2"/>
    <property type="match status" value="1"/>
</dbReference>
<evidence type="ECO:0000313" key="5">
    <source>
        <dbReference type="EMBL" id="MBB6094868.1"/>
    </source>
</evidence>
<organism evidence="5 6">
    <name type="scientific">Povalibacter uvarum</name>
    <dbReference type="NCBI Taxonomy" id="732238"/>
    <lineage>
        <taxon>Bacteria</taxon>
        <taxon>Pseudomonadati</taxon>
        <taxon>Pseudomonadota</taxon>
        <taxon>Gammaproteobacteria</taxon>
        <taxon>Steroidobacterales</taxon>
        <taxon>Steroidobacteraceae</taxon>
        <taxon>Povalibacter</taxon>
    </lineage>
</organism>
<keyword evidence="5" id="KW-0378">Hydrolase</keyword>
<comment type="caution">
    <text evidence="5">The sequence shown here is derived from an EMBL/GenBank/DDBJ whole genome shotgun (WGS) entry which is preliminary data.</text>
</comment>